<accession>A0A9N8LUV6</accession>
<feature type="region of interest" description="Disordered" evidence="1">
    <location>
        <begin position="55"/>
        <end position="97"/>
    </location>
</feature>
<organism evidence="2 3">
    <name type="scientific">Tilletia laevis</name>
    <dbReference type="NCBI Taxonomy" id="157183"/>
    <lineage>
        <taxon>Eukaryota</taxon>
        <taxon>Fungi</taxon>
        <taxon>Dikarya</taxon>
        <taxon>Basidiomycota</taxon>
        <taxon>Ustilaginomycotina</taxon>
        <taxon>Exobasidiomycetes</taxon>
        <taxon>Tilletiales</taxon>
        <taxon>Tilletiaceae</taxon>
        <taxon>Tilletia</taxon>
    </lineage>
</organism>
<feature type="compositionally biased region" description="Polar residues" evidence="1">
    <location>
        <begin position="60"/>
        <end position="81"/>
    </location>
</feature>
<sequence>MAQADAINVDSMHLLLSTCRAAIKHTEAGPHAPPFPPELIDGLNSYVVKAPKASFKGLGTHSTPPSAAETANATRTDTHSNPSPPARGAPITTRTALPDSLQDWRVVGMGRGSARSAATAEGLKDFRLFARYDSNHPTLNLDPSVQRDLANSTLDTALAPPGARISVVDKVSSGLALTPTGGCTVEELEPHFARIAAALGATRVERNENWHRWVLRDIPTFIDNKLVDENDLRAEIIARLRIVDPDRPHSLVGNVRRLCAQGAAQNLKTTCVTFSTSVGTSLRAGRHFDLFGRRAWLEVYRPLKALECCELCLSFSHRTNKCTALQPRCAHCSAWGHSIDAHTCTHCKDKARSCLPRCPRCRGPHKAGFGQCPGRAKFDKKARAFVHPKGDTLNAILKAGDQARRKTLLSDKQAGPEDVAAAATST</sequence>
<gene>
    <name evidence="2" type="ORF">JKILLFL_G3815</name>
</gene>
<name>A0A9N8LUV6_9BASI</name>
<comment type="caution">
    <text evidence="2">The sequence shown here is derived from an EMBL/GenBank/DDBJ whole genome shotgun (WGS) entry which is preliminary data.</text>
</comment>
<keyword evidence="3" id="KW-1185">Reference proteome</keyword>
<dbReference type="EMBL" id="CAJHJF010003913">
    <property type="protein sequence ID" value="CAD6939199.1"/>
    <property type="molecule type" value="Genomic_DNA"/>
</dbReference>
<dbReference type="AlphaFoldDB" id="A0A9N8LUV6"/>
<dbReference type="Proteomes" id="UP000836404">
    <property type="component" value="Unassembled WGS sequence"/>
</dbReference>
<evidence type="ECO:0000256" key="1">
    <source>
        <dbReference type="SAM" id="MobiDB-lite"/>
    </source>
</evidence>
<evidence type="ECO:0000313" key="3">
    <source>
        <dbReference type="Proteomes" id="UP000836404"/>
    </source>
</evidence>
<reference evidence="2 3" key="1">
    <citation type="submission" date="2020-10" db="EMBL/GenBank/DDBJ databases">
        <authorList>
            <person name="Sedaghatjoo S."/>
        </authorList>
    </citation>
    <scope>NUCLEOTIDE SEQUENCE [LARGE SCALE GENOMIC DNA]</scope>
    <source>
        <strain evidence="2 3">LLFL</strain>
    </source>
</reference>
<evidence type="ECO:0000313" key="2">
    <source>
        <dbReference type="EMBL" id="CAD6939199.1"/>
    </source>
</evidence>
<proteinExistence type="predicted"/>
<dbReference type="OrthoDB" id="4869984at2759"/>
<protein>
    <submittedName>
        <fullName evidence="2">Uncharacterized protein</fullName>
    </submittedName>
</protein>